<comment type="caution">
    <text evidence="1">The sequence shown here is derived from an EMBL/GenBank/DDBJ whole genome shotgun (WGS) entry which is preliminary data.</text>
</comment>
<evidence type="ECO:0000313" key="2">
    <source>
        <dbReference type="Proteomes" id="UP001482620"/>
    </source>
</evidence>
<sequence>MFLRCFVDVACFGVFYSVKLKLIQQLIIVELPLLTAAAVISLGYHSNLIPTTLLVMEVAPPLSGGHWMQLELQLDFLQCKTGAIWWLLVRITVATTETKLV</sequence>
<protein>
    <submittedName>
        <fullName evidence="1">Uncharacterized protein</fullName>
    </submittedName>
</protein>
<organism evidence="1 2">
    <name type="scientific">Ilyodon furcidens</name>
    <name type="common">goldbreast splitfin</name>
    <dbReference type="NCBI Taxonomy" id="33524"/>
    <lineage>
        <taxon>Eukaryota</taxon>
        <taxon>Metazoa</taxon>
        <taxon>Chordata</taxon>
        <taxon>Craniata</taxon>
        <taxon>Vertebrata</taxon>
        <taxon>Euteleostomi</taxon>
        <taxon>Actinopterygii</taxon>
        <taxon>Neopterygii</taxon>
        <taxon>Teleostei</taxon>
        <taxon>Neoteleostei</taxon>
        <taxon>Acanthomorphata</taxon>
        <taxon>Ovalentaria</taxon>
        <taxon>Atherinomorphae</taxon>
        <taxon>Cyprinodontiformes</taxon>
        <taxon>Goodeidae</taxon>
        <taxon>Ilyodon</taxon>
    </lineage>
</organism>
<proteinExistence type="predicted"/>
<gene>
    <name evidence="1" type="ORF">ILYODFUR_038494</name>
</gene>
<keyword evidence="2" id="KW-1185">Reference proteome</keyword>
<dbReference type="Proteomes" id="UP001482620">
    <property type="component" value="Unassembled WGS sequence"/>
</dbReference>
<evidence type="ECO:0000313" key="1">
    <source>
        <dbReference type="EMBL" id="MEQ2235132.1"/>
    </source>
</evidence>
<name>A0ABV0TUJ6_9TELE</name>
<reference evidence="1 2" key="1">
    <citation type="submission" date="2021-06" db="EMBL/GenBank/DDBJ databases">
        <authorList>
            <person name="Palmer J.M."/>
        </authorList>
    </citation>
    <scope>NUCLEOTIDE SEQUENCE [LARGE SCALE GENOMIC DNA]</scope>
    <source>
        <strain evidence="2">if_2019</strain>
        <tissue evidence="1">Muscle</tissue>
    </source>
</reference>
<accession>A0ABV0TUJ6</accession>
<dbReference type="EMBL" id="JAHRIQ010044373">
    <property type="protein sequence ID" value="MEQ2235132.1"/>
    <property type="molecule type" value="Genomic_DNA"/>
</dbReference>